<dbReference type="PANTHER" id="PTHR18964:SF149">
    <property type="entry name" value="BIFUNCTIONAL UDP-N-ACETYLGLUCOSAMINE 2-EPIMERASE_N-ACETYLMANNOSAMINE KINASE"/>
    <property type="match status" value="1"/>
</dbReference>
<reference evidence="3 4" key="2">
    <citation type="submission" date="2019-09" db="EMBL/GenBank/DDBJ databases">
        <authorList>
            <person name="Jin C."/>
        </authorList>
    </citation>
    <scope>NUCLEOTIDE SEQUENCE [LARGE SCALE GENOMIC DNA]</scope>
    <source>
        <strain evidence="3 4">AN110305</strain>
    </source>
</reference>
<dbReference type="CDD" id="cd00090">
    <property type="entry name" value="HTH_ARSR"/>
    <property type="match status" value="1"/>
</dbReference>
<comment type="caution">
    <text evidence="3">The sequence shown here is derived from an EMBL/GenBank/DDBJ whole genome shotgun (WGS) entry which is preliminary data.</text>
</comment>
<dbReference type="InterPro" id="IPR043129">
    <property type="entry name" value="ATPase_NBD"/>
</dbReference>
<protein>
    <submittedName>
        <fullName evidence="3">ROK family transcriptional regulator</fullName>
    </submittedName>
</protein>
<dbReference type="GO" id="GO:0003700">
    <property type="term" value="F:DNA-binding transcription factor activity"/>
    <property type="evidence" value="ECO:0007669"/>
    <property type="project" value="InterPro"/>
</dbReference>
<dbReference type="Gene3D" id="3.30.420.40">
    <property type="match status" value="2"/>
</dbReference>
<dbReference type="Proteomes" id="UP000323454">
    <property type="component" value="Unassembled WGS sequence"/>
</dbReference>
<evidence type="ECO:0000256" key="1">
    <source>
        <dbReference type="ARBA" id="ARBA00006479"/>
    </source>
</evidence>
<dbReference type="InterPro" id="IPR000835">
    <property type="entry name" value="HTH_MarR-typ"/>
</dbReference>
<accession>A0A5B2X0A2</accession>
<proteinExistence type="inferred from homology"/>
<dbReference type="AlphaFoldDB" id="A0A5B2X0A2"/>
<dbReference type="PANTHER" id="PTHR18964">
    <property type="entry name" value="ROK (REPRESSOR, ORF, KINASE) FAMILY"/>
    <property type="match status" value="1"/>
</dbReference>
<dbReference type="Pfam" id="PF12802">
    <property type="entry name" value="MarR_2"/>
    <property type="match status" value="1"/>
</dbReference>
<sequence length="391" mass="40137">MAATPRVARTINDRLALDLLLDRGPLTAAQLREHTGLSQPSVGDLVERLSAAGLITVVGEAGERRRGPNARLYGIVADRAHVAGIDARRDSVTMAIADLTGDVVATLPLPMDRAGEPATVMADAVAAAVEHAGIAPDTLHTVVIGTPGLVDPISGDVNLVTTLPAWRPSLASELRERLGRPVVLENEVNLAAIAEHRLGVARGRDDFALLWLDRAVGGAVVLGGELRRGASGGAGEFGYFPVTGPDGEPRTFHDSVNAEEVAELARAHGQPVPRTENQDGVPECGLPAGLVASVADVAAAVRSGGDAFLDALAARVAVGVLGLCALLDPGFVVLAGDLGRAGGDALAGRVADRVASAIPLRTEVRATTVDGNPVLRGALLTALADTRDALF</sequence>
<reference evidence="3 4" key="1">
    <citation type="submission" date="2019-09" db="EMBL/GenBank/DDBJ databases">
        <title>Goodfellowia gen. nov., a new genus of the Pseudonocardineae related to Actinoalloteichus, containing Goodfellowia coeruleoviolacea gen. nov., comb. nov. gen. nov., comb. nov.</title>
        <authorList>
            <person name="Labeda D."/>
        </authorList>
    </citation>
    <scope>NUCLEOTIDE SEQUENCE [LARGE SCALE GENOMIC DNA]</scope>
    <source>
        <strain evidence="3 4">AN110305</strain>
    </source>
</reference>
<feature type="domain" description="HTH marR-type" evidence="2">
    <location>
        <begin position="15"/>
        <end position="66"/>
    </location>
</feature>
<organism evidence="3 4">
    <name type="scientific">Solihabitans fulvus</name>
    <dbReference type="NCBI Taxonomy" id="1892852"/>
    <lineage>
        <taxon>Bacteria</taxon>
        <taxon>Bacillati</taxon>
        <taxon>Actinomycetota</taxon>
        <taxon>Actinomycetes</taxon>
        <taxon>Pseudonocardiales</taxon>
        <taxon>Pseudonocardiaceae</taxon>
        <taxon>Solihabitans</taxon>
    </lineage>
</organism>
<dbReference type="InterPro" id="IPR036388">
    <property type="entry name" value="WH-like_DNA-bd_sf"/>
</dbReference>
<comment type="similarity">
    <text evidence="1">Belongs to the ROK (NagC/XylR) family.</text>
</comment>
<gene>
    <name evidence="3" type="ORF">F0L68_26015</name>
</gene>
<keyword evidence="4" id="KW-1185">Reference proteome</keyword>
<dbReference type="CDD" id="cd23763">
    <property type="entry name" value="ASKHA_ATPase_ROK"/>
    <property type="match status" value="1"/>
</dbReference>
<dbReference type="Pfam" id="PF00480">
    <property type="entry name" value="ROK"/>
    <property type="match status" value="1"/>
</dbReference>
<dbReference type="InterPro" id="IPR000600">
    <property type="entry name" value="ROK"/>
</dbReference>
<evidence type="ECO:0000313" key="4">
    <source>
        <dbReference type="Proteomes" id="UP000323454"/>
    </source>
</evidence>
<dbReference type="OrthoDB" id="3523179at2"/>
<dbReference type="SUPFAM" id="SSF53067">
    <property type="entry name" value="Actin-like ATPase domain"/>
    <property type="match status" value="1"/>
</dbReference>
<dbReference type="InterPro" id="IPR011991">
    <property type="entry name" value="ArsR-like_HTH"/>
</dbReference>
<evidence type="ECO:0000259" key="2">
    <source>
        <dbReference type="Pfam" id="PF12802"/>
    </source>
</evidence>
<dbReference type="RefSeq" id="WP_149852437.1">
    <property type="nucleotide sequence ID" value="NZ_VUOB01000050.1"/>
</dbReference>
<dbReference type="Gene3D" id="1.10.10.10">
    <property type="entry name" value="Winged helix-like DNA-binding domain superfamily/Winged helix DNA-binding domain"/>
    <property type="match status" value="1"/>
</dbReference>
<name>A0A5B2X0A2_9PSEU</name>
<dbReference type="SUPFAM" id="SSF46785">
    <property type="entry name" value="Winged helix' DNA-binding domain"/>
    <property type="match status" value="1"/>
</dbReference>
<dbReference type="EMBL" id="VUOB01000050">
    <property type="protein sequence ID" value="KAA2256714.1"/>
    <property type="molecule type" value="Genomic_DNA"/>
</dbReference>
<evidence type="ECO:0000313" key="3">
    <source>
        <dbReference type="EMBL" id="KAA2256714.1"/>
    </source>
</evidence>
<dbReference type="InterPro" id="IPR036390">
    <property type="entry name" value="WH_DNA-bd_sf"/>
</dbReference>